<accession>G2DA32</accession>
<name>G2DA32_9GAMM</name>
<reference evidence="1" key="1">
    <citation type="journal article" date="2011" name="ISME J.">
        <title>The endosymbionts of the deep-sea tubeworms Riftia pachyptila and Tevnia jerichonana share an identical physiology as revealed by proteogenomic analyses.</title>
        <authorList>
            <person name="Gardebrecht A."/>
            <person name="Markert S."/>
            <person name="Felbeck H."/>
            <person name="Thuermer A."/>
            <person name="Albrecht D."/>
            <person name="Wollherr A."/>
            <person name="Kabisch J."/>
            <person name="Lehmann R."/>
            <person name="Daniel R."/>
            <person name="Liesegang H."/>
            <person name="Hecker M."/>
            <person name="Sievert S.M."/>
            <person name="Schweder T."/>
        </authorList>
    </citation>
    <scope>NUCLEOTIDE SEQUENCE [LARGE SCALE GENOMIC DNA]</scope>
</reference>
<proteinExistence type="predicted"/>
<dbReference type="EMBL" id="AFOC01000007">
    <property type="protein sequence ID" value="EGV52527.1"/>
    <property type="molecule type" value="Genomic_DNA"/>
</dbReference>
<comment type="caution">
    <text evidence="1">The sequence shown here is derived from an EMBL/GenBank/DDBJ whole genome shotgun (WGS) entry which is preliminary data.</text>
</comment>
<organism evidence="1 2">
    <name type="scientific">endosymbiont of Riftia pachyptila</name>
    <name type="common">vent Ph05</name>
    <dbReference type="NCBI Taxonomy" id="1048808"/>
    <lineage>
        <taxon>Bacteria</taxon>
        <taxon>Pseudomonadati</taxon>
        <taxon>Pseudomonadota</taxon>
        <taxon>Gammaproteobacteria</taxon>
        <taxon>sulfur-oxidizing symbionts</taxon>
    </lineage>
</organism>
<evidence type="ECO:0000313" key="2">
    <source>
        <dbReference type="Proteomes" id="UP000004491"/>
    </source>
</evidence>
<dbReference type="AlphaFoldDB" id="G2DA32"/>
<sequence length="44" mass="4604">MYSKDCGMLPIAAMTRAQGLERVFTANVETGDACGSVLKVANLA</sequence>
<dbReference type="Proteomes" id="UP000004491">
    <property type="component" value="Unassembled WGS sequence"/>
</dbReference>
<keyword evidence="2" id="KW-1185">Reference proteome</keyword>
<protein>
    <submittedName>
        <fullName evidence="1">Uncharacterized protein</fullName>
    </submittedName>
</protein>
<gene>
    <name evidence="1" type="ORF">Rifp1Sym_ag00320</name>
</gene>
<evidence type="ECO:0000313" key="1">
    <source>
        <dbReference type="EMBL" id="EGV52527.1"/>
    </source>
</evidence>